<keyword evidence="4" id="KW-1185">Reference proteome</keyword>
<dbReference type="Pfam" id="PF01230">
    <property type="entry name" value="HIT"/>
    <property type="match status" value="1"/>
</dbReference>
<evidence type="ECO:0000313" key="3">
    <source>
        <dbReference type="EMBL" id="MDQ0222824.1"/>
    </source>
</evidence>
<accession>A0ABT9YS47</accession>
<gene>
    <name evidence="3" type="ORF">J2S23_001382</name>
</gene>
<feature type="short sequence motif" description="Histidine triad motif" evidence="1">
    <location>
        <begin position="91"/>
        <end position="95"/>
    </location>
</feature>
<dbReference type="RefSeq" id="WP_307122002.1">
    <property type="nucleotide sequence ID" value="NZ_JAUSTM010000012.1"/>
</dbReference>
<evidence type="ECO:0000259" key="2">
    <source>
        <dbReference type="PROSITE" id="PS51084"/>
    </source>
</evidence>
<proteinExistence type="predicted"/>
<dbReference type="InterPro" id="IPR001310">
    <property type="entry name" value="Histidine_triad_HIT"/>
</dbReference>
<reference evidence="3 4" key="1">
    <citation type="submission" date="2023-07" db="EMBL/GenBank/DDBJ databases">
        <title>Genomic Encyclopedia of Type Strains, Phase IV (KMG-IV): sequencing the most valuable type-strain genomes for metagenomic binning, comparative biology and taxonomic classification.</title>
        <authorList>
            <person name="Goeker M."/>
        </authorList>
    </citation>
    <scope>NUCLEOTIDE SEQUENCE [LARGE SCALE GENOMIC DNA]</scope>
    <source>
        <strain evidence="3 4">DSM 105143</strain>
    </source>
</reference>
<organism evidence="3 4">
    <name type="scientific">Streptococcus moroccensis</name>
    <dbReference type="NCBI Taxonomy" id="1451356"/>
    <lineage>
        <taxon>Bacteria</taxon>
        <taxon>Bacillati</taxon>
        <taxon>Bacillota</taxon>
        <taxon>Bacilli</taxon>
        <taxon>Lactobacillales</taxon>
        <taxon>Streptococcaceae</taxon>
        <taxon>Streptococcus</taxon>
    </lineage>
</organism>
<protein>
    <submittedName>
        <fullName evidence="3">Histidine triad (HIT) family protein</fullName>
    </submittedName>
</protein>
<comment type="caution">
    <text evidence="3">The sequence shown here is derived from an EMBL/GenBank/DDBJ whole genome shotgun (WGS) entry which is preliminary data.</text>
</comment>
<feature type="domain" description="HIT" evidence="2">
    <location>
        <begin position="1"/>
        <end position="106"/>
    </location>
</feature>
<evidence type="ECO:0000313" key="4">
    <source>
        <dbReference type="Proteomes" id="UP001223079"/>
    </source>
</evidence>
<dbReference type="PROSITE" id="PS51084">
    <property type="entry name" value="HIT_2"/>
    <property type="match status" value="1"/>
</dbReference>
<sequence>MTCIFCHLQHESPLFETEHFYLVFDIDPIQTGHLLIIAKAHLANLTDLSDLAALELLQIQKRLIGALYKLYPDYNWTFVCNNGQLMDPGTHLHVHAIPRQTGDGFWESVSPKALDLDKAALVQALQDS</sequence>
<dbReference type="Proteomes" id="UP001223079">
    <property type="component" value="Unassembled WGS sequence"/>
</dbReference>
<dbReference type="InterPro" id="IPR011146">
    <property type="entry name" value="HIT-like"/>
</dbReference>
<dbReference type="PANTHER" id="PTHR46648:SF1">
    <property type="entry name" value="ADENOSINE 5'-MONOPHOSPHORAMIDASE HNT1"/>
    <property type="match status" value="1"/>
</dbReference>
<dbReference type="EMBL" id="JAUSTM010000012">
    <property type="protein sequence ID" value="MDQ0222824.1"/>
    <property type="molecule type" value="Genomic_DNA"/>
</dbReference>
<dbReference type="PANTHER" id="PTHR46648">
    <property type="entry name" value="HIT FAMILY PROTEIN 1"/>
    <property type="match status" value="1"/>
</dbReference>
<dbReference type="SUPFAM" id="SSF54197">
    <property type="entry name" value="HIT-like"/>
    <property type="match status" value="1"/>
</dbReference>
<dbReference type="Gene3D" id="3.30.428.10">
    <property type="entry name" value="HIT-like"/>
    <property type="match status" value="1"/>
</dbReference>
<evidence type="ECO:0000256" key="1">
    <source>
        <dbReference type="PROSITE-ProRule" id="PRU00464"/>
    </source>
</evidence>
<dbReference type="InterPro" id="IPR036265">
    <property type="entry name" value="HIT-like_sf"/>
</dbReference>
<name>A0ABT9YS47_9STRE</name>